<protein>
    <submittedName>
        <fullName evidence="4">LLM class flavin-dependent oxidoreductase</fullName>
    </submittedName>
</protein>
<evidence type="ECO:0000313" key="5">
    <source>
        <dbReference type="Proteomes" id="UP000308037"/>
    </source>
</evidence>
<dbReference type="InterPro" id="IPR036661">
    <property type="entry name" value="Luciferase-like_sf"/>
</dbReference>
<evidence type="ECO:0000256" key="1">
    <source>
        <dbReference type="ARBA" id="ARBA00023002"/>
    </source>
</evidence>
<comment type="caution">
    <text evidence="4">The sequence shown here is derived from an EMBL/GenBank/DDBJ whole genome shotgun (WGS) entry which is preliminary data.</text>
</comment>
<dbReference type="Gene3D" id="3.20.20.30">
    <property type="entry name" value="Luciferase-like domain"/>
    <property type="match status" value="1"/>
</dbReference>
<keyword evidence="1" id="KW-0560">Oxidoreductase</keyword>
<dbReference type="AlphaFoldDB" id="A0A4U5JFM3"/>
<proteinExistence type="predicted"/>
<dbReference type="GO" id="GO:0005829">
    <property type="term" value="C:cytosol"/>
    <property type="evidence" value="ECO:0007669"/>
    <property type="project" value="TreeGrafter"/>
</dbReference>
<dbReference type="PANTHER" id="PTHR30137">
    <property type="entry name" value="LUCIFERASE-LIKE MONOOXYGENASE"/>
    <property type="match status" value="1"/>
</dbReference>
<evidence type="ECO:0000256" key="2">
    <source>
        <dbReference type="ARBA" id="ARBA00023033"/>
    </source>
</evidence>
<dbReference type="GO" id="GO:0016705">
    <property type="term" value="F:oxidoreductase activity, acting on paired donors, with incorporation or reduction of molecular oxygen"/>
    <property type="evidence" value="ECO:0007669"/>
    <property type="project" value="InterPro"/>
</dbReference>
<evidence type="ECO:0000259" key="3">
    <source>
        <dbReference type="Pfam" id="PF00296"/>
    </source>
</evidence>
<evidence type="ECO:0000313" key="4">
    <source>
        <dbReference type="EMBL" id="TKR27555.1"/>
    </source>
</evidence>
<dbReference type="Proteomes" id="UP000308037">
    <property type="component" value="Unassembled WGS sequence"/>
</dbReference>
<reference evidence="4 5" key="1">
    <citation type="submission" date="2019-04" db="EMBL/GenBank/DDBJ databases">
        <title>Natronomonas sp. F20-122 a newhaloarchaeon isolated from a saline saltern of Isla Bacuta, Huelva, Spain.</title>
        <authorList>
            <person name="Duran-Viseras A."/>
            <person name="Sanchez-Porro C."/>
            <person name="Ventosa A."/>
        </authorList>
    </citation>
    <scope>NUCLEOTIDE SEQUENCE [LARGE SCALE GENOMIC DNA]</scope>
    <source>
        <strain evidence="4 5">F20-122</strain>
    </source>
</reference>
<dbReference type="SUPFAM" id="SSF51679">
    <property type="entry name" value="Bacterial luciferase-like"/>
    <property type="match status" value="1"/>
</dbReference>
<dbReference type="InterPro" id="IPR050766">
    <property type="entry name" value="Bact_Lucif_Oxidored"/>
</dbReference>
<dbReference type="CDD" id="cd00347">
    <property type="entry name" value="Flavin_utilizing_monoxygenases"/>
    <property type="match status" value="1"/>
</dbReference>
<name>A0A4U5JFM3_9EURY</name>
<dbReference type="PANTHER" id="PTHR30137:SF8">
    <property type="entry name" value="BLR5498 PROTEIN"/>
    <property type="match status" value="1"/>
</dbReference>
<keyword evidence="2" id="KW-0503">Monooxygenase</keyword>
<accession>A0A4U5JFM3</accession>
<feature type="domain" description="Luciferase-like" evidence="3">
    <location>
        <begin position="45"/>
        <end position="199"/>
    </location>
</feature>
<dbReference type="InterPro" id="IPR011251">
    <property type="entry name" value="Luciferase-like_dom"/>
</dbReference>
<dbReference type="Pfam" id="PF00296">
    <property type="entry name" value="Bac_luciferase"/>
    <property type="match status" value="1"/>
</dbReference>
<keyword evidence="5" id="KW-1185">Reference proteome</keyword>
<gene>
    <name evidence="4" type="ORF">DM868_00195</name>
</gene>
<organism evidence="4 5">
    <name type="scientific">Natronomonas salsuginis</name>
    <dbReference type="NCBI Taxonomy" id="2217661"/>
    <lineage>
        <taxon>Archaea</taxon>
        <taxon>Methanobacteriati</taxon>
        <taxon>Methanobacteriota</taxon>
        <taxon>Stenosarchaea group</taxon>
        <taxon>Halobacteria</taxon>
        <taxon>Halobacteriales</taxon>
        <taxon>Natronomonadaceae</taxon>
        <taxon>Natronomonas</taxon>
    </lineage>
</organism>
<dbReference type="GO" id="GO:0004497">
    <property type="term" value="F:monooxygenase activity"/>
    <property type="evidence" value="ECO:0007669"/>
    <property type="project" value="UniProtKB-KW"/>
</dbReference>
<sequence length="454" mass="51750">MHLPVTDMKFGIWHNGTTDVPLKETDEGLVIPDASVRGLHRDRQRVTRERIEHGVLAERRGFERLTFTEHHFVLTGIELSPNPLQSQTAIAARTEEIKLRQVANILSWHDPVRLAEQTALLDVISDGRVEVGVGRGYQGRENETLGQYWGGTVQDDEKNRASFEEKLDILRRAWTEDVLTHHDQFHDVPPTWTRWHHPQERAYLDDSVSEYDVEDFIDWEDGSVTETDLDPAYPNVVTAGGSTLRAISVFPRPVQEPHPQLWEPVGSPRSINFAARNGINPYLAGARDPTDIKKVVDMYYSAAEEAGWPDRRPEYDGEPFERPWDETRQRGFSIYVPVFNTEVADEETYERWLQGIKAYWQYLGFFGFAEGLPGAEGRHPIEQLRELDPAVLVERDLYVAGDAEDIIDRLAHISEVLGGEAIAFDIAFESVGLTGEEADEQLDAFAERVMPYFE</sequence>
<dbReference type="EMBL" id="QKNX01000001">
    <property type="protein sequence ID" value="TKR27555.1"/>
    <property type="molecule type" value="Genomic_DNA"/>
</dbReference>